<dbReference type="InterPro" id="IPR048846">
    <property type="entry name" value="PaaX-like_central"/>
</dbReference>
<dbReference type="Proteomes" id="UP000034539">
    <property type="component" value="Unassembled WGS sequence"/>
</dbReference>
<keyword evidence="1" id="KW-0540">Nuclease</keyword>
<name>A0A0G0PUP5_9BACT</name>
<comment type="caution">
    <text evidence="9">The sequence shown here is derived from an EMBL/GenBank/DDBJ whole genome shotgun (WGS) entry which is preliminary data.</text>
</comment>
<dbReference type="GO" id="GO:0006351">
    <property type="term" value="P:DNA-templated transcription"/>
    <property type="evidence" value="ECO:0007669"/>
    <property type="project" value="TreeGrafter"/>
</dbReference>
<protein>
    <submittedName>
        <fullName evidence="9">PaaX domain protein</fullName>
    </submittedName>
</protein>
<dbReference type="AlphaFoldDB" id="A0A0G0PUP5"/>
<feature type="domain" description="Transcriptional repressor PaaX-like C-terminal" evidence="7">
    <location>
        <begin position="172"/>
        <end position="235"/>
    </location>
</feature>
<organism evidence="9 10">
    <name type="scientific">Candidatus Gottesmanbacteria bacterium GW2011_GWC2_39_8</name>
    <dbReference type="NCBI Taxonomy" id="1618450"/>
    <lineage>
        <taxon>Bacteria</taxon>
        <taxon>Candidatus Gottesmaniibacteriota</taxon>
    </lineage>
</organism>
<dbReference type="Gene3D" id="3.30.70.2650">
    <property type="match status" value="1"/>
</dbReference>
<dbReference type="GO" id="GO:0004521">
    <property type="term" value="F:RNA endonuclease activity"/>
    <property type="evidence" value="ECO:0007669"/>
    <property type="project" value="InterPro"/>
</dbReference>
<dbReference type="Pfam" id="PF20803">
    <property type="entry name" value="PaaX_M"/>
    <property type="match status" value="1"/>
</dbReference>
<evidence type="ECO:0000313" key="9">
    <source>
        <dbReference type="EMBL" id="KKR31593.1"/>
    </source>
</evidence>
<dbReference type="EMBL" id="LBXN01000065">
    <property type="protein sequence ID" value="KKR31593.1"/>
    <property type="molecule type" value="Genomic_DNA"/>
</dbReference>
<dbReference type="CDD" id="cd09725">
    <property type="entry name" value="Cas2_I_II_III"/>
    <property type="match status" value="1"/>
</dbReference>
<keyword evidence="2" id="KW-0479">Metal-binding</keyword>
<dbReference type="PANTHER" id="PTHR30319">
    <property type="entry name" value="PHENYLACETIC ACID REGULATOR-RELATED TRANSCRIPTIONAL REPRESSOR"/>
    <property type="match status" value="1"/>
</dbReference>
<feature type="domain" description="Transcriptional repressor PaaX-like central Cas2-like" evidence="8">
    <location>
        <begin position="88"/>
        <end position="162"/>
    </location>
</feature>
<evidence type="ECO:0000313" key="10">
    <source>
        <dbReference type="Proteomes" id="UP000034539"/>
    </source>
</evidence>
<proteinExistence type="predicted"/>
<reference evidence="9 10" key="1">
    <citation type="journal article" date="2015" name="Nature">
        <title>rRNA introns, odd ribosomes, and small enigmatic genomes across a large radiation of phyla.</title>
        <authorList>
            <person name="Brown C.T."/>
            <person name="Hug L.A."/>
            <person name="Thomas B.C."/>
            <person name="Sharon I."/>
            <person name="Castelle C.J."/>
            <person name="Singh A."/>
            <person name="Wilkins M.J."/>
            <person name="Williams K.H."/>
            <person name="Banfield J.F."/>
        </authorList>
    </citation>
    <scope>NUCLEOTIDE SEQUENCE [LARGE SCALE GENOMIC DNA]</scope>
</reference>
<evidence type="ECO:0000256" key="5">
    <source>
        <dbReference type="ARBA" id="ARBA00022842"/>
    </source>
</evidence>
<evidence type="ECO:0000256" key="3">
    <source>
        <dbReference type="ARBA" id="ARBA00022759"/>
    </source>
</evidence>
<dbReference type="InterPro" id="IPR013225">
    <property type="entry name" value="PaaX_C"/>
</dbReference>
<keyword evidence="5" id="KW-0460">Magnesium</keyword>
<dbReference type="Gene3D" id="1.20.58.1460">
    <property type="match status" value="1"/>
</dbReference>
<accession>A0A0G0PUP5</accession>
<gene>
    <name evidence="9" type="ORF">UT63_C0065G0001</name>
</gene>
<evidence type="ECO:0000256" key="1">
    <source>
        <dbReference type="ARBA" id="ARBA00022722"/>
    </source>
</evidence>
<evidence type="ECO:0000256" key="2">
    <source>
        <dbReference type="ARBA" id="ARBA00022723"/>
    </source>
</evidence>
<evidence type="ECO:0000259" key="8">
    <source>
        <dbReference type="Pfam" id="PF20803"/>
    </source>
</evidence>
<dbReference type="Pfam" id="PF08223">
    <property type="entry name" value="PaaX_C"/>
    <property type="match status" value="1"/>
</dbReference>
<evidence type="ECO:0000256" key="4">
    <source>
        <dbReference type="ARBA" id="ARBA00022801"/>
    </source>
</evidence>
<evidence type="ECO:0000256" key="6">
    <source>
        <dbReference type="ARBA" id="ARBA00023118"/>
    </source>
</evidence>
<sequence>MNHLPGRIIFGLAMIADAFSDFADCFSGKNLIYDFPKNKQGFVESLRKLTEVGDIEKVISKGEVNYRLTVAGQEKLIYHLPFFRYQNSSWDHLWRIIIYDIPEKRRAFRSGLRRKIVSLGFGQWQKSVWVTPHPVASALRSYLETSDCLEFVQLYEARSLIGDEKELSRNIWHLGDLEVEYHKFITSLEKNNTKKEKRLILRKYYELLLADPGLPKELLPKNWIGFQVKKHISKLLKENHSCK</sequence>
<keyword evidence="3" id="KW-0255">Endonuclease</keyword>
<keyword evidence="4" id="KW-0378">Hydrolase</keyword>
<dbReference type="GO" id="GO:0043571">
    <property type="term" value="P:maintenance of CRISPR repeat elements"/>
    <property type="evidence" value="ECO:0007669"/>
    <property type="project" value="InterPro"/>
</dbReference>
<dbReference type="PANTHER" id="PTHR30319:SF1">
    <property type="entry name" value="TRANSCRIPTIONAL REPRESSOR PAAX"/>
    <property type="match status" value="1"/>
</dbReference>
<dbReference type="InterPro" id="IPR021127">
    <property type="entry name" value="CRISPR_associated_Cas2"/>
</dbReference>
<evidence type="ECO:0000259" key="7">
    <source>
        <dbReference type="Pfam" id="PF08223"/>
    </source>
</evidence>
<keyword evidence="6" id="KW-0051">Antiviral defense</keyword>